<evidence type="ECO:0000313" key="6">
    <source>
        <dbReference type="EMBL" id="WFC98254.1"/>
    </source>
</evidence>
<name>A0AAJ5YPS2_9BASI</name>
<dbReference type="PROSITE" id="PS00678">
    <property type="entry name" value="WD_REPEATS_1"/>
    <property type="match status" value="1"/>
</dbReference>
<dbReference type="InterPro" id="IPR020472">
    <property type="entry name" value="WD40_PAC1"/>
</dbReference>
<comment type="similarity">
    <text evidence="1">Belongs to the WD repeat G protein beta family.</text>
</comment>
<evidence type="ECO:0000256" key="5">
    <source>
        <dbReference type="PROSITE-ProRule" id="PRU00221"/>
    </source>
</evidence>
<dbReference type="InterPro" id="IPR001680">
    <property type="entry name" value="WD40_rpt"/>
</dbReference>
<sequence length="336" mass="36461">MVVELQDAIAAARIESDLLKDRLRLINETSSDTTLTLRRRAVLKCPNAKVYAVDWAPDSKHVLSASQDGHLIIWDALSGHKVQAVTLRMCWVMACAYAPSGNMIASGGLDNTCTIYDLRRKQSVTQIPIAGELIGHTAYVSACRFRSDREMLTGSGDETCALWDIQTESRIRHFTGHSGDVTSLALSPQDPNVFVSGSCDTRSIIWDVRTSRPTQIFSGHARDVNTVDFFPDGSAMASGSDDATCRLYDLRANRELAVYAHGLDHAGVTSVAFSRSGRILVSASEDSGAQLWDTLLCERVGVLHGHDARVASVRISPRGDAIATGGWDAKVVVWSG</sequence>
<feature type="repeat" description="WD" evidence="5">
    <location>
        <begin position="43"/>
        <end position="84"/>
    </location>
</feature>
<dbReference type="Gene3D" id="2.130.10.10">
    <property type="entry name" value="YVTN repeat-like/Quinoprotein amine dehydrogenase"/>
    <property type="match status" value="1"/>
</dbReference>
<keyword evidence="7" id="KW-1185">Reference proteome</keyword>
<dbReference type="PRINTS" id="PR00320">
    <property type="entry name" value="GPROTEINBRPT"/>
</dbReference>
<evidence type="ECO:0000256" key="2">
    <source>
        <dbReference type="ARBA" id="ARBA00022574"/>
    </source>
</evidence>
<dbReference type="AlphaFoldDB" id="A0AAJ5YPS2"/>
<accession>A0AAJ5YPS2</accession>
<dbReference type="CDD" id="cd00200">
    <property type="entry name" value="WD40"/>
    <property type="match status" value="1"/>
</dbReference>
<keyword evidence="3" id="KW-0677">Repeat</keyword>
<dbReference type="InterPro" id="IPR016346">
    <property type="entry name" value="G-protein_beta_1-5"/>
</dbReference>
<organism evidence="6 7">
    <name type="scientific">Malassezia yamatoensis</name>
    <dbReference type="NCBI Taxonomy" id="253288"/>
    <lineage>
        <taxon>Eukaryota</taxon>
        <taxon>Fungi</taxon>
        <taxon>Dikarya</taxon>
        <taxon>Basidiomycota</taxon>
        <taxon>Ustilaginomycotina</taxon>
        <taxon>Malasseziomycetes</taxon>
        <taxon>Malasseziales</taxon>
        <taxon>Malasseziaceae</taxon>
        <taxon>Malassezia</taxon>
    </lineage>
</organism>
<feature type="repeat" description="WD" evidence="5">
    <location>
        <begin position="174"/>
        <end position="216"/>
    </location>
</feature>
<dbReference type="PRINTS" id="PR00319">
    <property type="entry name" value="GPROTEINB"/>
</dbReference>
<dbReference type="InterPro" id="IPR015943">
    <property type="entry name" value="WD40/YVTN_repeat-like_dom_sf"/>
</dbReference>
<dbReference type="InterPro" id="IPR001632">
    <property type="entry name" value="WD40_G-protein_beta-like"/>
</dbReference>
<dbReference type="Proteomes" id="UP001219567">
    <property type="component" value="Chromosome 1"/>
</dbReference>
<gene>
    <name evidence="6" type="primary">STE4</name>
    <name evidence="6" type="ORF">MYAM1_000979</name>
</gene>
<feature type="repeat" description="WD" evidence="5">
    <location>
        <begin position="303"/>
        <end position="336"/>
    </location>
</feature>
<feature type="repeat" description="WD" evidence="5">
    <location>
        <begin position="133"/>
        <end position="173"/>
    </location>
</feature>
<evidence type="ECO:0000256" key="1">
    <source>
        <dbReference type="ARBA" id="ARBA00009768"/>
    </source>
</evidence>
<dbReference type="InterPro" id="IPR036322">
    <property type="entry name" value="WD40_repeat_dom_sf"/>
</dbReference>
<reference evidence="6 7" key="1">
    <citation type="submission" date="2023-03" db="EMBL/GenBank/DDBJ databases">
        <title>Mating type loci evolution in Malassezia.</title>
        <authorList>
            <person name="Coelho M.A."/>
        </authorList>
    </citation>
    <scope>NUCLEOTIDE SEQUENCE [LARGE SCALE GENOMIC DNA]</scope>
    <source>
        <strain evidence="6 7">CBS 9725</strain>
    </source>
</reference>
<dbReference type="Pfam" id="PF25391">
    <property type="entry name" value="WD40_Gbeta"/>
    <property type="match status" value="1"/>
</dbReference>
<dbReference type="InterPro" id="IPR019775">
    <property type="entry name" value="WD40_repeat_CS"/>
</dbReference>
<proteinExistence type="inferred from homology"/>
<dbReference type="PANTHER" id="PTHR19850">
    <property type="entry name" value="GUANINE NUCLEOTIDE-BINDING PROTEIN BETA G PROTEIN BETA"/>
    <property type="match status" value="1"/>
</dbReference>
<dbReference type="GO" id="GO:0007165">
    <property type="term" value="P:signal transduction"/>
    <property type="evidence" value="ECO:0007669"/>
    <property type="project" value="UniProtKB-KW"/>
</dbReference>
<dbReference type="PIRSF" id="PIRSF002394">
    <property type="entry name" value="GN-bd_beta"/>
    <property type="match status" value="1"/>
</dbReference>
<evidence type="ECO:0000256" key="3">
    <source>
        <dbReference type="ARBA" id="ARBA00022737"/>
    </source>
</evidence>
<dbReference type="EMBL" id="CP119943">
    <property type="protein sequence ID" value="WFC98254.1"/>
    <property type="molecule type" value="Genomic_DNA"/>
</dbReference>
<feature type="repeat" description="WD" evidence="5">
    <location>
        <begin position="217"/>
        <end position="258"/>
    </location>
</feature>
<keyword evidence="4" id="KW-0807">Transducer</keyword>
<dbReference type="SUPFAM" id="SSF50978">
    <property type="entry name" value="WD40 repeat-like"/>
    <property type="match status" value="1"/>
</dbReference>
<evidence type="ECO:0000256" key="4">
    <source>
        <dbReference type="ARBA" id="ARBA00023224"/>
    </source>
</evidence>
<dbReference type="PROSITE" id="PS50082">
    <property type="entry name" value="WD_REPEATS_2"/>
    <property type="match status" value="7"/>
</dbReference>
<dbReference type="SMART" id="SM00320">
    <property type="entry name" value="WD40"/>
    <property type="match status" value="7"/>
</dbReference>
<protein>
    <submittedName>
        <fullName evidence="6">G protein subunit beta</fullName>
    </submittedName>
</protein>
<evidence type="ECO:0000313" key="7">
    <source>
        <dbReference type="Proteomes" id="UP001219567"/>
    </source>
</evidence>
<dbReference type="PROSITE" id="PS50294">
    <property type="entry name" value="WD_REPEATS_REGION"/>
    <property type="match status" value="6"/>
</dbReference>
<feature type="repeat" description="WD" evidence="5">
    <location>
        <begin position="268"/>
        <end position="293"/>
    </location>
</feature>
<keyword evidence="2 5" id="KW-0853">WD repeat</keyword>
<feature type="repeat" description="WD" evidence="5">
    <location>
        <begin position="92"/>
        <end position="126"/>
    </location>
</feature>